<proteinExistence type="predicted"/>
<dbReference type="InterPro" id="IPR036969">
    <property type="entry name" value="Citrate_synthase_sf"/>
</dbReference>
<dbReference type="Proteomes" id="UP000823775">
    <property type="component" value="Unassembled WGS sequence"/>
</dbReference>
<dbReference type="PANTHER" id="PTHR23118:SF55">
    <property type="entry name" value="ATP CITRATE SYNTHASE"/>
    <property type="match status" value="1"/>
</dbReference>
<dbReference type="InterPro" id="IPR016143">
    <property type="entry name" value="Citrate_synth-like_sm_a-sub"/>
</dbReference>
<organism evidence="1 2">
    <name type="scientific">Datura stramonium</name>
    <name type="common">Jimsonweed</name>
    <name type="synonym">Common thornapple</name>
    <dbReference type="NCBI Taxonomy" id="4076"/>
    <lineage>
        <taxon>Eukaryota</taxon>
        <taxon>Viridiplantae</taxon>
        <taxon>Streptophyta</taxon>
        <taxon>Embryophyta</taxon>
        <taxon>Tracheophyta</taxon>
        <taxon>Spermatophyta</taxon>
        <taxon>Magnoliopsida</taxon>
        <taxon>eudicotyledons</taxon>
        <taxon>Gunneridae</taxon>
        <taxon>Pentapetalae</taxon>
        <taxon>asterids</taxon>
        <taxon>lamiids</taxon>
        <taxon>Solanales</taxon>
        <taxon>Solanaceae</taxon>
        <taxon>Solanoideae</taxon>
        <taxon>Datureae</taxon>
        <taxon>Datura</taxon>
    </lineage>
</organism>
<protein>
    <submittedName>
        <fullName evidence="1">ATP-citrate synthase beta chain protein</fullName>
    </submittedName>
</protein>
<evidence type="ECO:0000313" key="1">
    <source>
        <dbReference type="EMBL" id="MCD7464255.1"/>
    </source>
</evidence>
<sequence length="219" mass="24852">MGQRYLCYTLQVRSTVWTCGCEERHEMESAQAKNQALRDAGATVPTSYEAFEGAIKEAFEKLVVSLDIEHTNDNSSTCWFDLADLHLLCADHGPCVSGAHNSIVTARAGKDLGLTPYEFVESMKKKGIRVPGIGHRIKRGDNRDKRVELLQLYARENFPSVKYMEYAVQPEIDEIVDIGYLNGLFVLARSIGLIGHTFDQKRLKQPLYRHPWEDVLYTK</sequence>
<comment type="caution">
    <text evidence="1">The sequence shown here is derived from an EMBL/GenBank/DDBJ whole genome shotgun (WGS) entry which is preliminary data.</text>
</comment>
<dbReference type="PANTHER" id="PTHR23118">
    <property type="entry name" value="ATP-CITRATE SYNTHASE"/>
    <property type="match status" value="1"/>
</dbReference>
<dbReference type="EMBL" id="JACEIK010000947">
    <property type="protein sequence ID" value="MCD7464255.1"/>
    <property type="molecule type" value="Genomic_DNA"/>
</dbReference>
<evidence type="ECO:0000313" key="2">
    <source>
        <dbReference type="Proteomes" id="UP000823775"/>
    </source>
</evidence>
<name>A0ABS8SYW6_DATST</name>
<accession>A0ABS8SYW6</accession>
<dbReference type="InterPro" id="IPR002020">
    <property type="entry name" value="Citrate_synthase"/>
</dbReference>
<dbReference type="Gene3D" id="1.10.230.10">
    <property type="entry name" value="Cytochrome P450-Terp, domain 2"/>
    <property type="match status" value="1"/>
</dbReference>
<dbReference type="SUPFAM" id="SSF48256">
    <property type="entry name" value="Citrate synthase"/>
    <property type="match status" value="1"/>
</dbReference>
<reference evidence="1 2" key="1">
    <citation type="journal article" date="2021" name="BMC Genomics">
        <title>Datura genome reveals duplications of psychoactive alkaloid biosynthetic genes and high mutation rate following tissue culture.</title>
        <authorList>
            <person name="Rajewski A."/>
            <person name="Carter-House D."/>
            <person name="Stajich J."/>
            <person name="Litt A."/>
        </authorList>
    </citation>
    <scope>NUCLEOTIDE SEQUENCE [LARGE SCALE GENOMIC DNA]</scope>
    <source>
        <strain evidence="1">AR-01</strain>
    </source>
</reference>
<gene>
    <name evidence="1" type="primary">ACLB-2_3</name>
    <name evidence="1" type="ORF">HAX54_052347</name>
</gene>
<keyword evidence="2" id="KW-1185">Reference proteome</keyword>